<dbReference type="AlphaFoldDB" id="A0A2A2F956"/>
<dbReference type="OrthoDB" id="6370236at2"/>
<protein>
    <submittedName>
        <fullName evidence="1">Uncharacterized protein</fullName>
    </submittedName>
</protein>
<accession>A0A2A2F956</accession>
<dbReference type="EMBL" id="NSKD01000002">
    <property type="protein sequence ID" value="PAU81370.1"/>
    <property type="molecule type" value="Genomic_DNA"/>
</dbReference>
<sequence length="87" mass="9664">MPTSFLEIIQLPTGEYALRRADDESTPLVRIRFSDEAKEMLQDNDLNVAKAMITAGLEAAGSTTDDIGDMEMEEEDTMPPAYNQTVH</sequence>
<evidence type="ECO:0000313" key="1">
    <source>
        <dbReference type="EMBL" id="PAU81370.1"/>
    </source>
</evidence>
<evidence type="ECO:0000313" key="2">
    <source>
        <dbReference type="Proteomes" id="UP000218896"/>
    </source>
</evidence>
<reference evidence="1 2" key="1">
    <citation type="submission" date="2017-08" db="EMBL/GenBank/DDBJ databases">
        <title>Halovibrio sewagensis sp. nov., isolated from wastewater of high salinity.</title>
        <authorList>
            <person name="Dong X."/>
            <person name="Zhang G."/>
        </authorList>
    </citation>
    <scope>NUCLEOTIDE SEQUENCE [LARGE SCALE GENOMIC DNA]</scope>
    <source>
        <strain evidence="1 2">YL5-2</strain>
    </source>
</reference>
<dbReference type="Proteomes" id="UP000218896">
    <property type="component" value="Unassembled WGS sequence"/>
</dbReference>
<proteinExistence type="predicted"/>
<organism evidence="1 2">
    <name type="scientific">Halovibrio salipaludis</name>
    <dbReference type="NCBI Taxonomy" id="2032626"/>
    <lineage>
        <taxon>Bacteria</taxon>
        <taxon>Pseudomonadati</taxon>
        <taxon>Pseudomonadota</taxon>
        <taxon>Gammaproteobacteria</taxon>
        <taxon>Oceanospirillales</taxon>
        <taxon>Halomonadaceae</taxon>
        <taxon>Halovibrio</taxon>
    </lineage>
</organism>
<keyword evidence="2" id="KW-1185">Reference proteome</keyword>
<name>A0A2A2F956_9GAMM</name>
<dbReference type="RefSeq" id="WP_095617092.1">
    <property type="nucleotide sequence ID" value="NZ_NSKD01000002.1"/>
</dbReference>
<comment type="caution">
    <text evidence="1">The sequence shown here is derived from an EMBL/GenBank/DDBJ whole genome shotgun (WGS) entry which is preliminary data.</text>
</comment>
<gene>
    <name evidence="1" type="ORF">CK501_07450</name>
</gene>